<dbReference type="GO" id="GO:0044782">
    <property type="term" value="P:cilium organization"/>
    <property type="evidence" value="ECO:0007669"/>
    <property type="project" value="TreeGrafter"/>
</dbReference>
<dbReference type="Proteomes" id="UP001152320">
    <property type="component" value="Chromosome 3"/>
</dbReference>
<dbReference type="PANTHER" id="PTHR31800">
    <property type="entry name" value="COILED-COIL DOMAIN-CONTAINING PROTEIN 32"/>
    <property type="match status" value="1"/>
</dbReference>
<protein>
    <submittedName>
        <fullName evidence="2">Uncharacterized protein</fullName>
    </submittedName>
</protein>
<reference evidence="2" key="1">
    <citation type="submission" date="2021-10" db="EMBL/GenBank/DDBJ databases">
        <title>Tropical sea cucumber genome reveals ecological adaptation and Cuvierian tubules defense mechanism.</title>
        <authorList>
            <person name="Chen T."/>
        </authorList>
    </citation>
    <scope>NUCLEOTIDE SEQUENCE</scope>
    <source>
        <strain evidence="2">Nanhai2018</strain>
        <tissue evidence="2">Muscle</tissue>
    </source>
</reference>
<dbReference type="InterPro" id="IPR028039">
    <property type="entry name" value="CCDC32"/>
</dbReference>
<keyword evidence="3" id="KW-1185">Reference proteome</keyword>
<gene>
    <name evidence="2" type="ORF">HOLleu_07611</name>
</gene>
<feature type="region of interest" description="Disordered" evidence="1">
    <location>
        <begin position="1"/>
        <end position="26"/>
    </location>
</feature>
<dbReference type="OrthoDB" id="5982503at2759"/>
<sequence length="170" mass="19303">MADPNTKELDPFKVDNSPSGELSDNDRCFQDNFAPLAPIPGPVLTNDEAHQSLQSRVYLAHLENKLKKLKGQNPSSRVSSKDIITSLCKVRLDASENLVSTENTVFSEEPVGEQRLVEVNDLKRRMLPEQALTLEELTYLLERDYLNAVTQYIRKDDDDNEDENIDNQAR</sequence>
<dbReference type="EMBL" id="JAIZAY010000003">
    <property type="protein sequence ID" value="KAJ8044766.1"/>
    <property type="molecule type" value="Genomic_DNA"/>
</dbReference>
<dbReference type="PANTHER" id="PTHR31800:SF1">
    <property type="entry name" value="COILED-COIL DOMAIN-CONTAINING PROTEIN 32"/>
    <property type="match status" value="1"/>
</dbReference>
<name>A0A9Q1CGY0_HOLLE</name>
<dbReference type="AlphaFoldDB" id="A0A9Q1CGY0"/>
<evidence type="ECO:0000313" key="2">
    <source>
        <dbReference type="EMBL" id="KAJ8044766.1"/>
    </source>
</evidence>
<evidence type="ECO:0000313" key="3">
    <source>
        <dbReference type="Proteomes" id="UP001152320"/>
    </source>
</evidence>
<organism evidence="2 3">
    <name type="scientific">Holothuria leucospilota</name>
    <name type="common">Black long sea cucumber</name>
    <name type="synonym">Mertensiothuria leucospilota</name>
    <dbReference type="NCBI Taxonomy" id="206669"/>
    <lineage>
        <taxon>Eukaryota</taxon>
        <taxon>Metazoa</taxon>
        <taxon>Echinodermata</taxon>
        <taxon>Eleutherozoa</taxon>
        <taxon>Echinozoa</taxon>
        <taxon>Holothuroidea</taxon>
        <taxon>Aspidochirotacea</taxon>
        <taxon>Aspidochirotida</taxon>
        <taxon>Holothuriidae</taxon>
        <taxon>Holothuria</taxon>
    </lineage>
</organism>
<feature type="compositionally biased region" description="Basic and acidic residues" evidence="1">
    <location>
        <begin position="1"/>
        <end position="13"/>
    </location>
</feature>
<accession>A0A9Q1CGY0</accession>
<proteinExistence type="predicted"/>
<evidence type="ECO:0000256" key="1">
    <source>
        <dbReference type="SAM" id="MobiDB-lite"/>
    </source>
</evidence>
<comment type="caution">
    <text evidence="2">The sequence shown here is derived from an EMBL/GenBank/DDBJ whole genome shotgun (WGS) entry which is preliminary data.</text>
</comment>
<dbReference type="Pfam" id="PF14989">
    <property type="entry name" value="CCDC32"/>
    <property type="match status" value="1"/>
</dbReference>